<dbReference type="GO" id="GO:0016846">
    <property type="term" value="F:carbon-sulfur lyase activity"/>
    <property type="evidence" value="ECO:0007669"/>
    <property type="project" value="InterPro"/>
</dbReference>
<proteinExistence type="inferred from homology"/>
<dbReference type="InterPro" id="IPR025110">
    <property type="entry name" value="AMP-bd_C"/>
</dbReference>
<reference evidence="7 8" key="1">
    <citation type="submission" date="2016-10" db="EMBL/GenBank/DDBJ databases">
        <title>Genome sequence of the ascomycete fungus Penicillium subrubescens.</title>
        <authorList>
            <person name="De Vries R.P."/>
            <person name="Peng M."/>
            <person name="Dilokpimol A."/>
            <person name="Hilden K."/>
            <person name="Makela M.R."/>
            <person name="Grigoriev I."/>
            <person name="Riley R."/>
            <person name="Granchi Z."/>
        </authorList>
    </citation>
    <scope>NUCLEOTIDE SEQUENCE [LARGE SCALE GENOMIC DNA]</scope>
    <source>
        <strain evidence="7 8">CBS 132785</strain>
    </source>
</reference>
<evidence type="ECO:0000259" key="6">
    <source>
        <dbReference type="PROSITE" id="PS51891"/>
    </source>
</evidence>
<sequence>MAEMGALKMDNPLPSPAFTNNHHEHTLKEESWKHRAPYQIQSPQEFGPVKWRAKCKCGKISYTLRQDKPLNAKFCHCRGCQVMHGAPFQWAAIFHKEDVNFAKGCKSSVIFRSATTDDKWTYNGLRKCAEQFGRTLQSSWRWAKDDVLMVMAPNDIDTPPVIWGCLYAGGIVAPVNPGLSIQDLHQQIERSEARGLVVHPDCLPVALEAAQIANLPPERILALRFDRDLPVNYGISTVEQFITNGQVPSVMVRYRPRIDSQRDTAFLVYSSGTTGLPKGVMISHQNVVADVFLQSLVESAHIDWRQDRTLAVLPIYHIYGLVCLVHAPLYVGTTTIYMDKFELARFCRSIQDYRITHVYVAPPIVLHLTKSDQVSDYDLSSLRMITSGGAPLPANLITELYERRKLAVRQAYGLSETTSVTHIQRWDDWKNGIGSNGPPLPGVEAKFVAKDTRDAASGEEGELWIRGHIVFNGYRGEPELTAGCMTPDGWFKTGDIGHEDKQGNMFITDRSKDLIKFKGYQVPPAELEDLIIKHEVVEDVAVIGIMNESLASEIPMAYIVVKPGIPEDETTAKLVLDHVKNQTVNYKHLRGGIIFTREIPKGPSGKILKRVLRQQATADAVRRIGAMEYGKYGREAKL</sequence>
<evidence type="ECO:0000256" key="4">
    <source>
        <dbReference type="ARBA" id="ARBA00022723"/>
    </source>
</evidence>
<dbReference type="Pfam" id="PF00501">
    <property type="entry name" value="AMP-binding"/>
    <property type="match status" value="1"/>
</dbReference>
<dbReference type="SUPFAM" id="SSF51316">
    <property type="entry name" value="Mss4-like"/>
    <property type="match status" value="1"/>
</dbReference>
<dbReference type="InterPro" id="IPR006913">
    <property type="entry name" value="CENP-V/GFA"/>
</dbReference>
<dbReference type="InterPro" id="IPR020845">
    <property type="entry name" value="AMP-binding_CS"/>
</dbReference>
<comment type="similarity">
    <text evidence="1">Belongs to the Gfa family.</text>
</comment>
<comment type="caution">
    <text evidence="7">The sequence shown here is derived from an EMBL/GenBank/DDBJ whole genome shotgun (WGS) entry which is preliminary data.</text>
</comment>
<dbReference type="EMBL" id="MNBE01000228">
    <property type="protein sequence ID" value="OKP12311.1"/>
    <property type="molecule type" value="Genomic_DNA"/>
</dbReference>
<evidence type="ECO:0000256" key="2">
    <source>
        <dbReference type="ARBA" id="ARBA00006432"/>
    </source>
</evidence>
<dbReference type="GO" id="GO:0046872">
    <property type="term" value="F:metal ion binding"/>
    <property type="evidence" value="ECO:0007669"/>
    <property type="project" value="UniProtKB-KW"/>
</dbReference>
<keyword evidence="3" id="KW-0436">Ligase</keyword>
<evidence type="ECO:0000256" key="5">
    <source>
        <dbReference type="ARBA" id="ARBA00022833"/>
    </source>
</evidence>
<evidence type="ECO:0000256" key="3">
    <source>
        <dbReference type="ARBA" id="ARBA00022598"/>
    </source>
</evidence>
<dbReference type="STRING" id="1316194.A0A1Q5UIM5"/>
<dbReference type="SUPFAM" id="SSF56801">
    <property type="entry name" value="Acetyl-CoA synthetase-like"/>
    <property type="match status" value="1"/>
</dbReference>
<dbReference type="Pfam" id="PF13193">
    <property type="entry name" value="AMP-binding_C"/>
    <property type="match status" value="1"/>
</dbReference>
<evidence type="ECO:0000256" key="1">
    <source>
        <dbReference type="ARBA" id="ARBA00005495"/>
    </source>
</evidence>
<dbReference type="Gene3D" id="3.90.1590.10">
    <property type="entry name" value="glutathione-dependent formaldehyde- activating enzyme (gfa)"/>
    <property type="match status" value="1"/>
</dbReference>
<dbReference type="InterPro" id="IPR000873">
    <property type="entry name" value="AMP-dep_synth/lig_dom"/>
</dbReference>
<protein>
    <recommendedName>
        <fullName evidence="6">CENP-V/GFA domain-containing protein</fullName>
    </recommendedName>
</protein>
<keyword evidence="8" id="KW-1185">Reference proteome</keyword>
<evidence type="ECO:0000313" key="7">
    <source>
        <dbReference type="EMBL" id="OKP12311.1"/>
    </source>
</evidence>
<dbReference type="Proteomes" id="UP000186955">
    <property type="component" value="Unassembled WGS sequence"/>
</dbReference>
<dbReference type="InterPro" id="IPR045851">
    <property type="entry name" value="AMP-bd_C_sf"/>
</dbReference>
<dbReference type="PANTHER" id="PTHR24096">
    <property type="entry name" value="LONG-CHAIN-FATTY-ACID--COA LIGASE"/>
    <property type="match status" value="1"/>
</dbReference>
<dbReference type="PROSITE" id="PS51891">
    <property type="entry name" value="CENP_V_GFA"/>
    <property type="match status" value="1"/>
</dbReference>
<dbReference type="Gene3D" id="3.40.50.980">
    <property type="match status" value="2"/>
</dbReference>
<dbReference type="Gene3D" id="3.30.300.30">
    <property type="match status" value="1"/>
</dbReference>
<comment type="similarity">
    <text evidence="2">Belongs to the ATP-dependent AMP-binding enzyme family.</text>
</comment>
<accession>A0A1Q5UIM5</accession>
<dbReference type="AlphaFoldDB" id="A0A1Q5UIM5"/>
<gene>
    <name evidence="7" type="ORF">PENSUB_2047</name>
</gene>
<dbReference type="GO" id="GO:0016405">
    <property type="term" value="F:CoA-ligase activity"/>
    <property type="evidence" value="ECO:0007669"/>
    <property type="project" value="TreeGrafter"/>
</dbReference>
<dbReference type="PANTHER" id="PTHR24096:SF149">
    <property type="entry name" value="AMP-BINDING DOMAIN-CONTAINING PROTEIN-RELATED"/>
    <property type="match status" value="1"/>
</dbReference>
<organism evidence="7 8">
    <name type="scientific">Penicillium subrubescens</name>
    <dbReference type="NCBI Taxonomy" id="1316194"/>
    <lineage>
        <taxon>Eukaryota</taxon>
        <taxon>Fungi</taxon>
        <taxon>Dikarya</taxon>
        <taxon>Ascomycota</taxon>
        <taxon>Pezizomycotina</taxon>
        <taxon>Eurotiomycetes</taxon>
        <taxon>Eurotiomycetidae</taxon>
        <taxon>Eurotiales</taxon>
        <taxon>Aspergillaceae</taxon>
        <taxon>Penicillium</taxon>
    </lineage>
</organism>
<feature type="domain" description="CENP-V/GFA" evidence="6">
    <location>
        <begin position="51"/>
        <end position="164"/>
    </location>
</feature>
<name>A0A1Q5UIM5_9EURO</name>
<evidence type="ECO:0000313" key="8">
    <source>
        <dbReference type="Proteomes" id="UP000186955"/>
    </source>
</evidence>
<dbReference type="CDD" id="cd05911">
    <property type="entry name" value="Firefly_Luc_like"/>
    <property type="match status" value="1"/>
</dbReference>
<dbReference type="Gene3D" id="2.30.38.10">
    <property type="entry name" value="Luciferase, Domain 3"/>
    <property type="match status" value="1"/>
</dbReference>
<dbReference type="InterPro" id="IPR011057">
    <property type="entry name" value="Mss4-like_sf"/>
</dbReference>
<keyword evidence="5" id="KW-0862">Zinc</keyword>
<keyword evidence="4" id="KW-0479">Metal-binding</keyword>
<dbReference type="PROSITE" id="PS00455">
    <property type="entry name" value="AMP_BINDING"/>
    <property type="match status" value="1"/>
</dbReference>